<sequence>MKNYLVGLDIGSTTVKIAVIDNKGNIVHKEYKRHFSDIKNTVTKIIEKSSVCLKDSLIKISVTGSGAIDVSKYLGITFVQEVVASTKAIEKFIPNTDVVIELGGEDAKITYLSGNLEQRMNGSCAGGTGAFIDQMAILLRKDASGLNDLSKNYKTIYPIASRCGVFAKSDIQPLLNEGARQEDVAASIFQAVVNQTISGLAQGRPIKGKVAFLGGPLYFLSELRKRFKETLELSDENAICPEDANYYVAMGAALLSDNHEQINFNIFRNELSNKIKNTNISYRKKDLNPLFTNKDEYHKFLSRHDQHKAKRKDIKEYSGAAFLGIDAGSTTTKLVLITDEGEILFSYYGSNRGNPLNSAIYVVKELYKQLHGGIKIAYTAVTGYGEHLIKSALNVDIGEIETIAHYKAADFFLNGVDFIIDIGGQDMKSMLIKDGVIDSIMLNEACSSGCGSFIETFAKSLDMSIKEFSETAIFSENPVDLGTRCTVFMNSKVKQAQREGATVSDISAGISFSVIKNALFKVIRLKSLDSLGNKIVVQGGTFYNNAVLRAFEQIVGREVVRPDIAGIMGAFGAALIARNKYDDSIQTTFLKEDALYKFSFDTSMERCINCGNNCLLTVNKFSDGRYYVSGNRCERGAEKYVHVSKKSTLPNLYKYKYKRVFNYKSLSIEESTRGTIGIPRVLNMYEDYPFWFTFFTELKYKVVLSGLSSKKIYELGMGTIPSESVCYPGKITHGHIIDLINKNVNKIFYPCIAYNIKEDINAGNHYNCPVVVSYPESIDANVDLKGIKFYKPFLNLGDKERLISKLYKELEDEDITLNEIKIAAEKSYKELEKYKSDVKDEGKKAINFIKTNNMKGIVLAGRPYHIDPEINHGIPEMIDGYGLVVLSEDSLSDDYPIERPIRVMDQWSYHTRLYKAATYVAETDCLELIQLNSFGCGLDAVTTDQVKEILDKKNKIYTLIKIDEITNLGAIRIRIRSLIASIKERDRFSKIHTQNNIIESSRPIFTKKMKKEHIILVPQMSPIHFQFFKTAGKKSGYNFEILPAVDKKAVDVGLKVVNNDACYPSIIVIGQLINALESGKYDLENTTLLISQTGGGCRATNYIGFIRKALKDLGYDNIPVISFNVVGLEKQPGFKITMPFINRMIMSVVLGDTLMRTTYRTRPYEKVKGSVNLMYNKWVERCHKVVESGNFKIFKETINSIVEDFDNIELNESIIKPKVGIVGEILVKFHPNANNDVFSLLEEEGAEVVVPDLIDFASYCTHNGTIKYEELLTGTYKSWLINKTATKAIDLYKRPSIEAFTKSKRFTTPSKIDELAHKAKKFLSLSNQSGEGWFLTAEMIELLDSGVDNILCLQPFACLPNHITGKGMIKKLKDSYPMSNIVPIDYDAGASEVNQINRIKLMLTNAFRNMDSKHEISNLKEMEQESVDSKNIQGTFSNIQHQANI</sequence>
<evidence type="ECO:0000259" key="5">
    <source>
        <dbReference type="Pfam" id="PF01869"/>
    </source>
</evidence>
<dbReference type="InterPro" id="IPR043129">
    <property type="entry name" value="ATPase_NBD"/>
</dbReference>
<evidence type="ECO:0000256" key="2">
    <source>
        <dbReference type="ARBA" id="ARBA00022723"/>
    </source>
</evidence>
<dbReference type="InterPro" id="IPR002731">
    <property type="entry name" value="ATPase_BadF"/>
</dbReference>
<comment type="caution">
    <text evidence="7">The sequence shown here is derived from an EMBL/GenBank/DDBJ whole genome shotgun (WGS) entry which is preliminary data.</text>
</comment>
<dbReference type="InterPro" id="IPR051805">
    <property type="entry name" value="Dehydratase_Activator_Redct"/>
</dbReference>
<feature type="domain" description="ATPase BadF/BadG/BcrA/BcrD type" evidence="5">
    <location>
        <begin position="6"/>
        <end position="255"/>
    </location>
</feature>
<evidence type="ECO:0000256" key="1">
    <source>
        <dbReference type="ARBA" id="ARBA00001966"/>
    </source>
</evidence>
<dbReference type="PANTHER" id="PTHR32329">
    <property type="entry name" value="BIFUNCTIONAL PROTEIN [INCLUDES 2-HYDROXYACYL-COA DEHYDRATASE (N-TER) AND ITS ACTIVATOR DOMAIN (C_TERM)-RELATED"/>
    <property type="match status" value="1"/>
</dbReference>
<dbReference type="CDD" id="cd24034">
    <property type="entry name" value="ASKHA_NBD_O66634-like_rpt1"/>
    <property type="match status" value="1"/>
</dbReference>
<keyword evidence="4" id="KW-0411">Iron-sulfur</keyword>
<comment type="cofactor">
    <cofactor evidence="1">
        <name>[4Fe-4S] cluster</name>
        <dbReference type="ChEBI" id="CHEBI:49883"/>
    </cofactor>
</comment>
<dbReference type="InterPro" id="IPR018709">
    <property type="entry name" value="CoA_activase_DUF2229"/>
</dbReference>
<dbReference type="Pfam" id="PF09989">
    <property type="entry name" value="DUF2229"/>
    <property type="match status" value="1"/>
</dbReference>
<dbReference type="CDD" id="cd24035">
    <property type="entry name" value="ASKHA_NBD_O66634-like_rpt2"/>
    <property type="match status" value="1"/>
</dbReference>
<keyword evidence="8" id="KW-1185">Reference proteome</keyword>
<dbReference type="Pfam" id="PF01869">
    <property type="entry name" value="BcrAD_BadFG"/>
    <property type="match status" value="2"/>
</dbReference>
<organism evidence="7 8">
    <name type="scientific">Sedimentibacter acidaminivorans</name>
    <dbReference type="NCBI Taxonomy" id="913099"/>
    <lineage>
        <taxon>Bacteria</taxon>
        <taxon>Bacillati</taxon>
        <taxon>Bacillota</taxon>
        <taxon>Tissierellia</taxon>
        <taxon>Sedimentibacter</taxon>
    </lineage>
</organism>
<evidence type="ECO:0000259" key="6">
    <source>
        <dbReference type="Pfam" id="PF09989"/>
    </source>
</evidence>
<proteinExistence type="predicted"/>
<dbReference type="InterPro" id="IPR008275">
    <property type="entry name" value="CoA_E_activase_dom"/>
</dbReference>
<dbReference type="RefSeq" id="WP_209512207.1">
    <property type="nucleotide sequence ID" value="NZ_JAGGKS010000007.1"/>
</dbReference>
<dbReference type="Gene3D" id="3.30.420.40">
    <property type="match status" value="4"/>
</dbReference>
<keyword evidence="3" id="KW-0408">Iron</keyword>
<dbReference type="SUPFAM" id="SSF53067">
    <property type="entry name" value="Actin-like ATPase domain"/>
    <property type="match status" value="2"/>
</dbReference>
<feature type="domain" description="ATPase BadF/BadG/BcrA/BcrD type" evidence="5">
    <location>
        <begin position="323"/>
        <end position="577"/>
    </location>
</feature>
<dbReference type="EMBL" id="JAGGKS010000007">
    <property type="protein sequence ID" value="MBP1926466.1"/>
    <property type="molecule type" value="Genomic_DNA"/>
</dbReference>
<dbReference type="Proteomes" id="UP001519342">
    <property type="component" value="Unassembled WGS sequence"/>
</dbReference>
<dbReference type="NCBIfam" id="TIGR00241">
    <property type="entry name" value="CoA_E_activ"/>
    <property type="match status" value="1"/>
</dbReference>
<feature type="domain" description="DUF2229" evidence="6">
    <location>
        <begin position="675"/>
        <end position="891"/>
    </location>
</feature>
<name>A0ABS4GFJ8_9FIRM</name>
<gene>
    <name evidence="7" type="ORF">J2Z76_002335</name>
</gene>
<evidence type="ECO:0000256" key="3">
    <source>
        <dbReference type="ARBA" id="ARBA00023004"/>
    </source>
</evidence>
<accession>A0ABS4GFJ8</accession>
<keyword evidence="2" id="KW-0479">Metal-binding</keyword>
<evidence type="ECO:0000256" key="4">
    <source>
        <dbReference type="ARBA" id="ARBA00023014"/>
    </source>
</evidence>
<reference evidence="7 8" key="1">
    <citation type="submission" date="2021-03" db="EMBL/GenBank/DDBJ databases">
        <title>Genomic Encyclopedia of Type Strains, Phase IV (KMG-IV): sequencing the most valuable type-strain genomes for metagenomic binning, comparative biology and taxonomic classification.</title>
        <authorList>
            <person name="Goeker M."/>
        </authorList>
    </citation>
    <scope>NUCLEOTIDE SEQUENCE [LARGE SCALE GENOMIC DNA]</scope>
    <source>
        <strain evidence="7 8">DSM 24004</strain>
    </source>
</reference>
<evidence type="ECO:0000313" key="8">
    <source>
        <dbReference type="Proteomes" id="UP001519342"/>
    </source>
</evidence>
<dbReference type="PANTHER" id="PTHR32329:SF4">
    <property type="entry name" value="ACTIVATOR OF 2-HYDROXYACYL-COA DEHYDRATASE"/>
    <property type="match status" value="1"/>
</dbReference>
<evidence type="ECO:0000313" key="7">
    <source>
        <dbReference type="EMBL" id="MBP1926466.1"/>
    </source>
</evidence>
<protein>
    <submittedName>
        <fullName evidence="7">CoA-substrate-specific enzyme activase</fullName>
    </submittedName>
</protein>